<dbReference type="InterPro" id="IPR050627">
    <property type="entry name" value="Nitroreductase/BluB"/>
</dbReference>
<reference evidence="5 6" key="1">
    <citation type="submission" date="2023-01" db="EMBL/GenBank/DDBJ databases">
        <title>Thalassococcus onchidii sp. nov., isolated from a marine invertebrate from the South China Sea.</title>
        <authorList>
            <person name="Xu S."/>
            <person name="Liu Z."/>
            <person name="Xu Y."/>
        </authorList>
    </citation>
    <scope>NUCLEOTIDE SEQUENCE [LARGE SCALE GENOMIC DNA]</scope>
    <source>
        <strain evidence="5 6">KCTC 32084</strain>
    </source>
</reference>
<name>A0ABT4XRX8_9RHOB</name>
<dbReference type="RefSeq" id="WP_271432059.1">
    <property type="nucleotide sequence ID" value="NZ_JAQIOY010000002.1"/>
</dbReference>
<organism evidence="5 6">
    <name type="scientific">Thalassococcus lentus</name>
    <dbReference type="NCBI Taxonomy" id="1210524"/>
    <lineage>
        <taxon>Bacteria</taxon>
        <taxon>Pseudomonadati</taxon>
        <taxon>Pseudomonadota</taxon>
        <taxon>Alphaproteobacteria</taxon>
        <taxon>Rhodobacterales</taxon>
        <taxon>Roseobacteraceae</taxon>
        <taxon>Thalassococcus</taxon>
    </lineage>
</organism>
<evidence type="ECO:0000313" key="5">
    <source>
        <dbReference type="EMBL" id="MDA7424713.1"/>
    </source>
</evidence>
<dbReference type="Proteomes" id="UP001210720">
    <property type="component" value="Unassembled WGS sequence"/>
</dbReference>
<dbReference type="Pfam" id="PF00881">
    <property type="entry name" value="Nitroreductase"/>
    <property type="match status" value="1"/>
</dbReference>
<dbReference type="PANTHER" id="PTHR23026">
    <property type="entry name" value="NADPH NITROREDUCTASE"/>
    <property type="match status" value="1"/>
</dbReference>
<accession>A0ABT4XRX8</accession>
<dbReference type="SUPFAM" id="SSF55469">
    <property type="entry name" value="FMN-dependent nitroreductase-like"/>
    <property type="match status" value="1"/>
</dbReference>
<keyword evidence="3" id="KW-0560">Oxidoreductase</keyword>
<sequence length="230" mass="25413">MTEHAPLPSDAEETLRAILKTRFSCRAYQDRAVDPALIEAALADAQHVASWCNSQPWHVVACGHEETRRFADALFEHTLSASHASDIPFPARYEGIYKERRSTCGWQLYDAVGVQKGDRAASARQMRENFRLFGAPNFLLITTPKALGSYGVLDCGAFVTGVLSALTARGLGSIAMASVAGFAPFVRDWFSIPDDRDVLCGIALGWPDMEHPANTFRTNRAPQEQVVEWR</sequence>
<protein>
    <submittedName>
        <fullName evidence="5">Nitroreductase</fullName>
    </submittedName>
</protein>
<dbReference type="EMBL" id="JAQIOY010000002">
    <property type="protein sequence ID" value="MDA7424713.1"/>
    <property type="molecule type" value="Genomic_DNA"/>
</dbReference>
<evidence type="ECO:0000256" key="1">
    <source>
        <dbReference type="ARBA" id="ARBA00022630"/>
    </source>
</evidence>
<proteinExistence type="predicted"/>
<keyword evidence="1" id="KW-0285">Flavoprotein</keyword>
<feature type="domain" description="Nitroreductase" evidence="4">
    <location>
        <begin position="19"/>
        <end position="206"/>
    </location>
</feature>
<keyword evidence="2" id="KW-0288">FMN</keyword>
<dbReference type="PANTHER" id="PTHR23026:SF90">
    <property type="entry name" value="IODOTYROSINE DEIODINASE 1"/>
    <property type="match status" value="1"/>
</dbReference>
<gene>
    <name evidence="5" type="ORF">PFY00_08255</name>
</gene>
<evidence type="ECO:0000259" key="4">
    <source>
        <dbReference type="Pfam" id="PF00881"/>
    </source>
</evidence>
<dbReference type="InterPro" id="IPR000415">
    <property type="entry name" value="Nitroreductase-like"/>
</dbReference>
<dbReference type="Gene3D" id="3.40.109.10">
    <property type="entry name" value="NADH Oxidase"/>
    <property type="match status" value="1"/>
</dbReference>
<comment type="caution">
    <text evidence="5">The sequence shown here is derived from an EMBL/GenBank/DDBJ whole genome shotgun (WGS) entry which is preliminary data.</text>
</comment>
<evidence type="ECO:0000256" key="2">
    <source>
        <dbReference type="ARBA" id="ARBA00022643"/>
    </source>
</evidence>
<evidence type="ECO:0000256" key="3">
    <source>
        <dbReference type="ARBA" id="ARBA00023002"/>
    </source>
</evidence>
<dbReference type="CDD" id="cd02136">
    <property type="entry name" value="PnbA_NfnB-like"/>
    <property type="match status" value="1"/>
</dbReference>
<keyword evidence="6" id="KW-1185">Reference proteome</keyword>
<evidence type="ECO:0000313" key="6">
    <source>
        <dbReference type="Proteomes" id="UP001210720"/>
    </source>
</evidence>
<dbReference type="InterPro" id="IPR029479">
    <property type="entry name" value="Nitroreductase"/>
</dbReference>